<dbReference type="AlphaFoldDB" id="A0A1P8FAL2"/>
<dbReference type="PANTHER" id="PTHR24421:SF10">
    <property type="entry name" value="NITRATE_NITRITE SENSOR PROTEIN NARQ"/>
    <property type="match status" value="1"/>
</dbReference>
<dbReference type="PROSITE" id="PS50113">
    <property type="entry name" value="PAC"/>
    <property type="match status" value="1"/>
</dbReference>
<evidence type="ECO:0000256" key="2">
    <source>
        <dbReference type="ARBA" id="ARBA00012438"/>
    </source>
</evidence>
<dbReference type="InterPro" id="IPR000700">
    <property type="entry name" value="PAS-assoc_C"/>
</dbReference>
<dbReference type="GO" id="GO:0016020">
    <property type="term" value="C:membrane"/>
    <property type="evidence" value="ECO:0007669"/>
    <property type="project" value="InterPro"/>
</dbReference>
<dbReference type="Proteomes" id="UP000185934">
    <property type="component" value="Chromosome"/>
</dbReference>
<feature type="domain" description="PAC" evidence="11">
    <location>
        <begin position="144"/>
        <end position="196"/>
    </location>
</feature>
<protein>
    <recommendedName>
        <fullName evidence="2">histidine kinase</fullName>
        <ecNumber evidence="2">2.7.13.3</ecNumber>
    </recommendedName>
</protein>
<feature type="coiled-coil region" evidence="9">
    <location>
        <begin position="39"/>
        <end position="73"/>
    </location>
</feature>
<proteinExistence type="predicted"/>
<evidence type="ECO:0000256" key="10">
    <source>
        <dbReference type="SAM" id="MobiDB-lite"/>
    </source>
</evidence>
<keyword evidence="4" id="KW-0808">Transferase</keyword>
<dbReference type="Pfam" id="PF07730">
    <property type="entry name" value="HisKA_3"/>
    <property type="match status" value="1"/>
</dbReference>
<evidence type="ECO:0000259" key="11">
    <source>
        <dbReference type="PROSITE" id="PS50113"/>
    </source>
</evidence>
<accession>A0A1P8FAL2</accession>
<dbReference type="RefSeq" id="WP_076004993.1">
    <property type="nucleotide sequence ID" value="NZ_CP018258.1"/>
</dbReference>
<dbReference type="NCBIfam" id="TIGR00229">
    <property type="entry name" value="sensory_box"/>
    <property type="match status" value="1"/>
</dbReference>
<keyword evidence="9" id="KW-0175">Coiled coil</keyword>
<gene>
    <name evidence="12" type="ORF">Dform_02203</name>
</gene>
<evidence type="ECO:0000256" key="3">
    <source>
        <dbReference type="ARBA" id="ARBA00022553"/>
    </source>
</evidence>
<dbReference type="Pfam" id="PF02518">
    <property type="entry name" value="HATPase_c"/>
    <property type="match status" value="1"/>
</dbReference>
<dbReference type="GO" id="GO:0000155">
    <property type="term" value="F:phosphorelay sensor kinase activity"/>
    <property type="evidence" value="ECO:0007669"/>
    <property type="project" value="InterPro"/>
</dbReference>
<evidence type="ECO:0000313" key="12">
    <source>
        <dbReference type="EMBL" id="APV45505.1"/>
    </source>
</evidence>
<dbReference type="InterPro" id="IPR000014">
    <property type="entry name" value="PAS"/>
</dbReference>
<evidence type="ECO:0000256" key="1">
    <source>
        <dbReference type="ARBA" id="ARBA00000085"/>
    </source>
</evidence>
<dbReference type="CDD" id="cd16917">
    <property type="entry name" value="HATPase_UhpB-NarQ-NarX-like"/>
    <property type="match status" value="1"/>
</dbReference>
<dbReference type="InterPro" id="IPR003594">
    <property type="entry name" value="HATPase_dom"/>
</dbReference>
<evidence type="ECO:0000256" key="7">
    <source>
        <dbReference type="ARBA" id="ARBA00022840"/>
    </source>
</evidence>
<dbReference type="InterPro" id="IPR011712">
    <property type="entry name" value="Sig_transdc_His_kin_sub3_dim/P"/>
</dbReference>
<evidence type="ECO:0000256" key="6">
    <source>
        <dbReference type="ARBA" id="ARBA00022777"/>
    </source>
</evidence>
<feature type="coiled-coil region" evidence="9">
    <location>
        <begin position="187"/>
        <end position="218"/>
    </location>
</feature>
<dbReference type="Pfam" id="PF13426">
    <property type="entry name" value="PAS_9"/>
    <property type="match status" value="1"/>
</dbReference>
<dbReference type="EMBL" id="CP018258">
    <property type="protein sequence ID" value="APV45505.1"/>
    <property type="molecule type" value="Genomic_DNA"/>
</dbReference>
<dbReference type="SMART" id="SM00387">
    <property type="entry name" value="HATPase_c"/>
    <property type="match status" value="1"/>
</dbReference>
<dbReference type="SUPFAM" id="SSF55874">
    <property type="entry name" value="ATPase domain of HSP90 chaperone/DNA topoisomerase II/histidine kinase"/>
    <property type="match status" value="1"/>
</dbReference>
<organism evidence="12 13">
    <name type="scientific">Dehalogenimonas formicexedens</name>
    <dbReference type="NCBI Taxonomy" id="1839801"/>
    <lineage>
        <taxon>Bacteria</taxon>
        <taxon>Bacillati</taxon>
        <taxon>Chloroflexota</taxon>
        <taxon>Dehalococcoidia</taxon>
        <taxon>Dehalococcoidales</taxon>
        <taxon>Dehalococcoidaceae</taxon>
        <taxon>Dehalogenimonas</taxon>
    </lineage>
</organism>
<dbReference type="OrthoDB" id="9795828at2"/>
<keyword evidence="8" id="KW-0902">Two-component regulatory system</keyword>
<evidence type="ECO:0000313" key="13">
    <source>
        <dbReference type="Proteomes" id="UP000185934"/>
    </source>
</evidence>
<evidence type="ECO:0000256" key="8">
    <source>
        <dbReference type="ARBA" id="ARBA00023012"/>
    </source>
</evidence>
<dbReference type="EC" id="2.7.13.3" evidence="2"/>
<dbReference type="InterPro" id="IPR036890">
    <property type="entry name" value="HATPase_C_sf"/>
</dbReference>
<keyword evidence="6" id="KW-0418">Kinase</keyword>
<dbReference type="InterPro" id="IPR050482">
    <property type="entry name" value="Sensor_HK_TwoCompSys"/>
</dbReference>
<feature type="compositionally biased region" description="Pro residues" evidence="10">
    <location>
        <begin position="414"/>
        <end position="425"/>
    </location>
</feature>
<dbReference type="SUPFAM" id="SSF55785">
    <property type="entry name" value="PYP-like sensor domain (PAS domain)"/>
    <property type="match status" value="1"/>
</dbReference>
<dbReference type="Gene3D" id="3.30.565.10">
    <property type="entry name" value="Histidine kinase-like ATPase, C-terminal domain"/>
    <property type="match status" value="1"/>
</dbReference>
<dbReference type="InterPro" id="IPR035965">
    <property type="entry name" value="PAS-like_dom_sf"/>
</dbReference>
<name>A0A1P8FAL2_9CHLR</name>
<sequence>MASGRKAGKYNNSALRKTAEGLIARGAPEKLASLTSDDIAELVQELEVHQVELELQNEELREAQVELQESRDAYASLFDFAPVGYLILDRDYRVTNINFTARKILDADRMKVIKAPLSRFVNREDWDHFYHYMKKPYQKTSPAYTFELRMFTDKRIPFDAHLIMEPLYNTEGTTSSYRIALLDVTERKKADEELRKYRDDLEQQVVNRTLELRDLANRLVDIQEKERASIGTELHDDIGQTLTYATLLIAQAIRRPEEKILRDAQKSVQEAMAKTRDLSHTLSPSILKSAGLSMALECMAGEFERNTGIKTEFTIDKIIDQVPDAVALAAYRITQEALTNVTRHAAASQVLVSAIRKGDKLSVVVADNGIGFDPSIQKRTTGLVGMRERVLALGGEFRIGPNGNQGTRLSAEFPLPPDVPSPDLL</sequence>
<reference evidence="13" key="1">
    <citation type="submission" date="2016-11" db="EMBL/GenBank/DDBJ databases">
        <title>Dehalogenimonas formicexedens sp. nov., a chlorinated alkane respiring bacterium isolated from contaminated groundwater.</title>
        <authorList>
            <person name="Key T.A."/>
            <person name="Bowman K.S."/>
            <person name="Lee I."/>
            <person name="Chun J."/>
            <person name="Albuquerque L."/>
            <person name="da Costa M.S."/>
            <person name="Rainey F.A."/>
            <person name="Moe W.M."/>
        </authorList>
    </citation>
    <scope>NUCLEOTIDE SEQUENCE [LARGE SCALE GENOMIC DNA]</scope>
    <source>
        <strain evidence="13">NSZ-14</strain>
    </source>
</reference>
<dbReference type="KEGG" id="dfo:Dform_02203"/>
<evidence type="ECO:0000256" key="4">
    <source>
        <dbReference type="ARBA" id="ARBA00022679"/>
    </source>
</evidence>
<dbReference type="Gene3D" id="3.30.450.20">
    <property type="entry name" value="PAS domain"/>
    <property type="match status" value="1"/>
</dbReference>
<dbReference type="GO" id="GO:0005524">
    <property type="term" value="F:ATP binding"/>
    <property type="evidence" value="ECO:0007669"/>
    <property type="project" value="UniProtKB-KW"/>
</dbReference>
<comment type="catalytic activity">
    <reaction evidence="1">
        <text>ATP + protein L-histidine = ADP + protein N-phospho-L-histidine.</text>
        <dbReference type="EC" id="2.7.13.3"/>
    </reaction>
</comment>
<dbReference type="GO" id="GO:0046983">
    <property type="term" value="F:protein dimerization activity"/>
    <property type="evidence" value="ECO:0007669"/>
    <property type="project" value="InterPro"/>
</dbReference>
<keyword evidence="13" id="KW-1185">Reference proteome</keyword>
<evidence type="ECO:0000256" key="5">
    <source>
        <dbReference type="ARBA" id="ARBA00022741"/>
    </source>
</evidence>
<dbReference type="PANTHER" id="PTHR24421">
    <property type="entry name" value="NITRATE/NITRITE SENSOR PROTEIN NARX-RELATED"/>
    <property type="match status" value="1"/>
</dbReference>
<keyword evidence="5" id="KW-0547">Nucleotide-binding</keyword>
<keyword evidence="3" id="KW-0597">Phosphoprotein</keyword>
<evidence type="ECO:0000256" key="9">
    <source>
        <dbReference type="SAM" id="Coils"/>
    </source>
</evidence>
<keyword evidence="7" id="KW-0067">ATP-binding</keyword>
<dbReference type="Gene3D" id="1.20.5.1930">
    <property type="match status" value="1"/>
</dbReference>
<dbReference type="STRING" id="1839801.Dform_02203"/>
<feature type="region of interest" description="Disordered" evidence="10">
    <location>
        <begin position="402"/>
        <end position="425"/>
    </location>
</feature>